<dbReference type="InterPro" id="IPR007867">
    <property type="entry name" value="GMC_OxRtase_C"/>
</dbReference>
<evidence type="ECO:0000259" key="8">
    <source>
        <dbReference type="Pfam" id="PF05199"/>
    </source>
</evidence>
<feature type="region of interest" description="Disordered" evidence="6">
    <location>
        <begin position="147"/>
        <end position="170"/>
    </location>
</feature>
<evidence type="ECO:0000313" key="10">
    <source>
        <dbReference type="Proteomes" id="UP000245020"/>
    </source>
</evidence>
<dbReference type="InterPro" id="IPR000172">
    <property type="entry name" value="GMC_OxRdtase_N"/>
</dbReference>
<dbReference type="GO" id="GO:0050660">
    <property type="term" value="F:flavin adenine dinucleotide binding"/>
    <property type="evidence" value="ECO:0007669"/>
    <property type="project" value="InterPro"/>
</dbReference>
<comment type="similarity">
    <text evidence="2">Belongs to the GMC oxidoreductase family.</text>
</comment>
<dbReference type="PANTHER" id="PTHR42784:SF1">
    <property type="entry name" value="PYRANOSE 2-OXIDASE"/>
    <property type="match status" value="1"/>
</dbReference>
<dbReference type="SUPFAM" id="SSF54373">
    <property type="entry name" value="FAD-linked reductases, C-terminal domain"/>
    <property type="match status" value="1"/>
</dbReference>
<dbReference type="PANTHER" id="PTHR42784">
    <property type="entry name" value="PYRANOSE 2-OXIDASE"/>
    <property type="match status" value="1"/>
</dbReference>
<sequence length="529" mass="59355">MSKEYDYDVIVVGSGALGANVARVLAERNHSVAILEAGEKIPRWKILENFRNSPRKGNLNSPYPNTPWARHSFDEDYIENTGSFEFKPGMLKLVGGTTWHWAAFAWRYLPNDMKINTLYGIGRDWPIEYDDLEPFYTKAEYALGVAGNDTQDQSGHNQGPFPPRSKPYPLPPEQDNYLLQRVRDRLSPLGYRFVHEPCARATVKFENRPACAGNNNCMPICPIGAMYSGISDVEKAEKAGAILLTDATVYKINRGKENKIESIDYRSSKGEDKRLTAKYFVIAAHGLETPKLLLMSDIANSSDQVGRNLMDHSGAGLQFIADEEVWPGRGSIEYGVIVNHRDGEFRKNHAAMRHGFTNSNPNLTLTQNLIEQGYMGRELDEQIRYQASRWVDISTVFEMLPDPNNTVRPSTSKKDALGIPMLTVHYNVADYVKKAREVAYQDYAKIVAEMGEKVIVDRTGFQNRDHLMGTVIMGDNPQDSVVNHECRTWDHPNLFLATTGVIPASGVVNPTLTGVALSIRLAEIIDREI</sequence>
<organism evidence="9 10">
    <name type="scientific">Ignatzschineria ureiclastica</name>
    <dbReference type="NCBI Taxonomy" id="472582"/>
    <lineage>
        <taxon>Bacteria</taxon>
        <taxon>Pseudomonadati</taxon>
        <taxon>Pseudomonadota</taxon>
        <taxon>Gammaproteobacteria</taxon>
        <taxon>Cardiobacteriales</taxon>
        <taxon>Ignatzschineriaceae</taxon>
        <taxon>Ignatzschineria</taxon>
    </lineage>
</organism>
<evidence type="ECO:0000256" key="5">
    <source>
        <dbReference type="ARBA" id="ARBA00023002"/>
    </source>
</evidence>
<dbReference type="OrthoDB" id="9787779at2"/>
<evidence type="ECO:0000256" key="3">
    <source>
        <dbReference type="ARBA" id="ARBA00022630"/>
    </source>
</evidence>
<feature type="compositionally biased region" description="Polar residues" evidence="6">
    <location>
        <begin position="148"/>
        <end position="157"/>
    </location>
</feature>
<feature type="compositionally biased region" description="Pro residues" evidence="6">
    <location>
        <begin position="160"/>
        <end position="170"/>
    </location>
</feature>
<dbReference type="InterPro" id="IPR036188">
    <property type="entry name" value="FAD/NAD-bd_sf"/>
</dbReference>
<keyword evidence="10" id="KW-1185">Reference proteome</keyword>
<dbReference type="RefSeq" id="WP_109188606.1">
    <property type="nucleotide sequence ID" value="NZ_BMYA01000001.1"/>
</dbReference>
<keyword evidence="5" id="KW-0560">Oxidoreductase</keyword>
<evidence type="ECO:0000259" key="7">
    <source>
        <dbReference type="Pfam" id="PF00732"/>
    </source>
</evidence>
<feature type="domain" description="Glucose-methanol-choline oxidoreductase N-terminal" evidence="7">
    <location>
        <begin position="234"/>
        <end position="312"/>
    </location>
</feature>
<gene>
    <name evidence="9" type="ORF">DC083_02135</name>
</gene>
<accession>A0A2U2AH72</accession>
<dbReference type="Pfam" id="PF05199">
    <property type="entry name" value="GMC_oxred_C"/>
    <property type="match status" value="1"/>
</dbReference>
<evidence type="ECO:0000256" key="2">
    <source>
        <dbReference type="ARBA" id="ARBA00010790"/>
    </source>
</evidence>
<dbReference type="InterPro" id="IPR051473">
    <property type="entry name" value="P2Ox-like"/>
</dbReference>
<keyword evidence="3" id="KW-0285">Flavoprotein</keyword>
<dbReference type="Pfam" id="PF00732">
    <property type="entry name" value="GMC_oxred_N"/>
    <property type="match status" value="1"/>
</dbReference>
<dbReference type="Proteomes" id="UP000245020">
    <property type="component" value="Unassembled WGS sequence"/>
</dbReference>
<protein>
    <submittedName>
        <fullName evidence="9">Choline dehydrogenase</fullName>
    </submittedName>
</protein>
<feature type="domain" description="Glucose-methanol-choline oxidoreductase C-terminal" evidence="8">
    <location>
        <begin position="401"/>
        <end position="517"/>
    </location>
</feature>
<proteinExistence type="inferred from homology"/>
<dbReference type="EMBL" id="QEWQ01000001">
    <property type="protein sequence ID" value="PWD82006.1"/>
    <property type="molecule type" value="Genomic_DNA"/>
</dbReference>
<dbReference type="Gene3D" id="3.50.50.60">
    <property type="entry name" value="FAD/NAD(P)-binding domain"/>
    <property type="match status" value="2"/>
</dbReference>
<evidence type="ECO:0000256" key="1">
    <source>
        <dbReference type="ARBA" id="ARBA00001974"/>
    </source>
</evidence>
<comment type="caution">
    <text evidence="9">The sequence shown here is derived from an EMBL/GenBank/DDBJ whole genome shotgun (WGS) entry which is preliminary data.</text>
</comment>
<dbReference type="SUPFAM" id="SSF51905">
    <property type="entry name" value="FAD/NAD(P)-binding domain"/>
    <property type="match status" value="1"/>
</dbReference>
<evidence type="ECO:0000256" key="6">
    <source>
        <dbReference type="SAM" id="MobiDB-lite"/>
    </source>
</evidence>
<keyword evidence="4" id="KW-0274">FAD</keyword>
<evidence type="ECO:0000256" key="4">
    <source>
        <dbReference type="ARBA" id="ARBA00022827"/>
    </source>
</evidence>
<name>A0A2U2AH72_9GAMM</name>
<comment type="cofactor">
    <cofactor evidence="1">
        <name>FAD</name>
        <dbReference type="ChEBI" id="CHEBI:57692"/>
    </cofactor>
</comment>
<dbReference type="GO" id="GO:0016614">
    <property type="term" value="F:oxidoreductase activity, acting on CH-OH group of donors"/>
    <property type="evidence" value="ECO:0007669"/>
    <property type="project" value="InterPro"/>
</dbReference>
<evidence type="ECO:0000313" key="9">
    <source>
        <dbReference type="EMBL" id="PWD82006.1"/>
    </source>
</evidence>
<dbReference type="AlphaFoldDB" id="A0A2U2AH72"/>
<reference evidence="10" key="1">
    <citation type="submission" date="2018-05" db="EMBL/GenBank/DDBJ databases">
        <title>Ignatzschineria dubaiensis sp. nov., isolated from necrotic foot tissues of dromedaries (Camelus dromedarius) and associated maggots in Dubai, United Arab Emirates.</title>
        <authorList>
            <person name="Tsang C.C."/>
            <person name="Tang J.Y.M."/>
            <person name="Fong J.Y.H."/>
            <person name="Kinne J."/>
            <person name="Lee H.H."/>
            <person name="Joseph M."/>
            <person name="Jose S."/>
            <person name="Schuster R.K."/>
            <person name="Tang Y."/>
            <person name="Sivakumar S."/>
            <person name="Chen J.H.K."/>
            <person name="Teng J.L.L."/>
            <person name="Lau S.K.P."/>
            <person name="Wernery U."/>
            <person name="Woo P.C.Y."/>
        </authorList>
    </citation>
    <scope>NUCLEOTIDE SEQUENCE [LARGE SCALE GENOMIC DNA]</scope>
    <source>
        <strain evidence="10">KCTC 22644</strain>
    </source>
</reference>